<sequence length="322" mass="36450">MKAVITGENDERVGVNLLDNNDIEHGIEMEFDGEIKYHEQDGYPDKFENRSLIDENEPVNQARRYARYYVNRERGYDTINWREDPDRILAAAVAVAELDRETVLEYFGGLYAQVRSHFGDADRPVPLPEGAAPGHVSYQQDIYLGLADDTLASLADLGDELEVSTLPDEPAQSIESLVARLLEAAPADAAVPEPSDLTIDVTSGVHVRWDDASGQYHHERHGQPDLERDPDARFDVKPFAPDGVEDFQFQLVHNLCCQVRDCYIEMGVVPPEPFRIKGLGKHQIATLYEHYDYYQRYHDPSATIDWDALEPAEHRDGQLTDV</sequence>
<evidence type="ECO:0000313" key="1">
    <source>
        <dbReference type="EMBL" id="RZV11760.1"/>
    </source>
</evidence>
<dbReference type="InterPro" id="IPR058264">
    <property type="entry name" value="DUF7958"/>
</dbReference>
<evidence type="ECO:0000313" key="2">
    <source>
        <dbReference type="Proteomes" id="UP000291097"/>
    </source>
</evidence>
<dbReference type="EMBL" id="SHMP01000003">
    <property type="protein sequence ID" value="RZV11760.1"/>
    <property type="molecule type" value="Genomic_DNA"/>
</dbReference>
<organism evidence="1 2">
    <name type="scientific">Natrinema hispanicum</name>
    <dbReference type="NCBI Taxonomy" id="392421"/>
    <lineage>
        <taxon>Archaea</taxon>
        <taxon>Methanobacteriati</taxon>
        <taxon>Methanobacteriota</taxon>
        <taxon>Stenosarchaea group</taxon>
        <taxon>Halobacteria</taxon>
        <taxon>Halobacteriales</taxon>
        <taxon>Natrialbaceae</taxon>
        <taxon>Natrinema</taxon>
    </lineage>
</organism>
<protein>
    <submittedName>
        <fullName evidence="1">Uncharacterized protein</fullName>
    </submittedName>
</protein>
<gene>
    <name evidence="1" type="ORF">BDK88_0641</name>
</gene>
<proteinExistence type="predicted"/>
<comment type="caution">
    <text evidence="1">The sequence shown here is derived from an EMBL/GenBank/DDBJ whole genome shotgun (WGS) entry which is preliminary data.</text>
</comment>
<name>A0A482YFD9_9EURY</name>
<dbReference type="AlphaFoldDB" id="A0A482YFD9"/>
<accession>A0A482YFD9</accession>
<dbReference type="OrthoDB" id="195521at2157"/>
<dbReference type="Proteomes" id="UP000291097">
    <property type="component" value="Unassembled WGS sequence"/>
</dbReference>
<dbReference type="Pfam" id="PF25858">
    <property type="entry name" value="DUF7958"/>
    <property type="match status" value="1"/>
</dbReference>
<dbReference type="RefSeq" id="WP_130499128.1">
    <property type="nucleotide sequence ID" value="NZ_SHMP01000003.1"/>
</dbReference>
<reference evidence="1 2" key="1">
    <citation type="submission" date="2019-02" db="EMBL/GenBank/DDBJ databases">
        <title>Genomic Encyclopedia of Archaeal and Bacterial Type Strains, Phase II (KMG-II): from individual species to whole genera.</title>
        <authorList>
            <person name="Goeker M."/>
        </authorList>
    </citation>
    <scope>NUCLEOTIDE SEQUENCE [LARGE SCALE GENOMIC DNA]</scope>
    <source>
        <strain evidence="1 2">DSM 18328</strain>
    </source>
</reference>